<feature type="transmembrane region" description="Helical" evidence="1">
    <location>
        <begin position="125"/>
        <end position="148"/>
    </location>
</feature>
<dbReference type="Proteomes" id="UP000249910">
    <property type="component" value="Chromosome"/>
</dbReference>
<evidence type="ECO:0000313" key="3">
    <source>
        <dbReference type="Proteomes" id="UP000249910"/>
    </source>
</evidence>
<accession>A0ABM6M1E2</accession>
<keyword evidence="1" id="KW-0812">Transmembrane</keyword>
<dbReference type="EMBL" id="CP022132">
    <property type="protein sequence ID" value="ASG68640.1"/>
    <property type="molecule type" value="Genomic_DNA"/>
</dbReference>
<keyword evidence="3" id="KW-1185">Reference proteome</keyword>
<sequence>MCKVSKFYKLMFLVLLTLVLIILVDNYDYFYGDVTVAKHIQAIFSGDIAWANILSNLAEFPYNIVLLIIAMAIAFYIKGYRAAFLAVISFIGLSLIDKVIKVFVFQARPSADLISVRHKSTTSGFPSTSAIIYVAIFGFLLLLSARFIKNHYLIKLFSLLVLYL</sequence>
<reference evidence="2 3" key="1">
    <citation type="submission" date="2017-06" db="EMBL/GenBank/DDBJ databases">
        <title>Complete genome of Francisella halioticida.</title>
        <authorList>
            <person name="Sjodin A."/>
        </authorList>
    </citation>
    <scope>NUCLEOTIDE SEQUENCE [LARGE SCALE GENOMIC DNA]</scope>
    <source>
        <strain evidence="2 3">DSM 23729</strain>
    </source>
</reference>
<feature type="transmembrane region" description="Helical" evidence="1">
    <location>
        <begin position="60"/>
        <end position="77"/>
    </location>
</feature>
<feature type="transmembrane region" description="Helical" evidence="1">
    <location>
        <begin position="84"/>
        <end position="105"/>
    </location>
</feature>
<dbReference type="SUPFAM" id="SSF48317">
    <property type="entry name" value="Acid phosphatase/Vanadium-dependent haloperoxidase"/>
    <property type="match status" value="1"/>
</dbReference>
<protein>
    <recommendedName>
        <fullName evidence="4">Phosphoesterase</fullName>
    </recommendedName>
</protein>
<evidence type="ECO:0000313" key="2">
    <source>
        <dbReference type="EMBL" id="ASG68640.1"/>
    </source>
</evidence>
<gene>
    <name evidence="2" type="ORF">CDV26_09760</name>
</gene>
<name>A0ABM6M1E2_9GAMM</name>
<proteinExistence type="predicted"/>
<evidence type="ECO:0000256" key="1">
    <source>
        <dbReference type="SAM" id="Phobius"/>
    </source>
</evidence>
<keyword evidence="1" id="KW-1133">Transmembrane helix</keyword>
<keyword evidence="1" id="KW-0472">Membrane</keyword>
<organism evidence="2 3">
    <name type="scientific">Francisella halioticida</name>
    <dbReference type="NCBI Taxonomy" id="549298"/>
    <lineage>
        <taxon>Bacteria</taxon>
        <taxon>Pseudomonadati</taxon>
        <taxon>Pseudomonadota</taxon>
        <taxon>Gammaproteobacteria</taxon>
        <taxon>Thiotrichales</taxon>
        <taxon>Francisellaceae</taxon>
        <taxon>Francisella</taxon>
    </lineage>
</organism>
<dbReference type="InterPro" id="IPR036938">
    <property type="entry name" value="PAP2/HPO_sf"/>
</dbReference>
<feature type="transmembrane region" description="Helical" evidence="1">
    <location>
        <begin position="7"/>
        <end position="24"/>
    </location>
</feature>
<dbReference type="RefSeq" id="WP_088773116.1">
    <property type="nucleotide sequence ID" value="NZ_CP022132.1"/>
</dbReference>
<evidence type="ECO:0008006" key="4">
    <source>
        <dbReference type="Google" id="ProtNLM"/>
    </source>
</evidence>